<dbReference type="EMBL" id="RJVQ01000002">
    <property type="protein sequence ID" value="RQW64469.1"/>
    <property type="molecule type" value="Genomic_DNA"/>
</dbReference>
<keyword evidence="13" id="KW-1185">Reference proteome</keyword>
<dbReference type="GO" id="GO:0003700">
    <property type="term" value="F:DNA-binding transcription factor activity"/>
    <property type="evidence" value="ECO:0007669"/>
    <property type="project" value="InterPro"/>
</dbReference>
<dbReference type="GO" id="GO:0000156">
    <property type="term" value="F:phosphorelay response regulator activity"/>
    <property type="evidence" value="ECO:0007669"/>
    <property type="project" value="TreeGrafter"/>
</dbReference>
<dbReference type="OrthoDB" id="9802426at2"/>
<keyword evidence="8 9" id="KW-0804">Transcription</keyword>
<dbReference type="InterPro" id="IPR024187">
    <property type="entry name" value="Sig_transdc_resp-reg_cit/mal"/>
</dbReference>
<accession>A0A3N9TJH5</accession>
<dbReference type="InterPro" id="IPR011006">
    <property type="entry name" value="CheY-like_superfamily"/>
</dbReference>
<dbReference type="InterPro" id="IPR048714">
    <property type="entry name" value="DpiA-like_HTH"/>
</dbReference>
<feature type="modified residue" description="4-aspartylphosphate" evidence="10">
    <location>
        <position position="50"/>
    </location>
</feature>
<dbReference type="SUPFAM" id="SSF52172">
    <property type="entry name" value="CheY-like"/>
    <property type="match status" value="1"/>
</dbReference>
<evidence type="ECO:0000256" key="3">
    <source>
        <dbReference type="ARBA" id="ARBA00022553"/>
    </source>
</evidence>
<dbReference type="InterPro" id="IPR051271">
    <property type="entry name" value="2C-system_Tx_regulators"/>
</dbReference>
<evidence type="ECO:0000256" key="4">
    <source>
        <dbReference type="ARBA" id="ARBA00023012"/>
    </source>
</evidence>
<evidence type="ECO:0000256" key="7">
    <source>
        <dbReference type="ARBA" id="ARBA00023159"/>
    </source>
</evidence>
<evidence type="ECO:0000256" key="2">
    <source>
        <dbReference type="ARBA" id="ARBA00022490"/>
    </source>
</evidence>
<keyword evidence="3 10" id="KW-0597">Phosphoprotein</keyword>
<reference evidence="12 13" key="1">
    <citation type="submission" date="2018-11" db="EMBL/GenBank/DDBJ databases">
        <title>Vibrio LJC006 sp. nov., isolated from seawater during the bloom of the enteromorpha.</title>
        <authorList>
            <person name="Liang J."/>
        </authorList>
    </citation>
    <scope>NUCLEOTIDE SEQUENCE [LARGE SCALE GENOMIC DNA]</scope>
    <source>
        <strain evidence="12 13">LJC006</strain>
    </source>
</reference>
<dbReference type="PIRSF" id="PIRSF006171">
    <property type="entry name" value="RR_citrat_malat"/>
    <property type="match status" value="1"/>
</dbReference>
<evidence type="ECO:0000256" key="9">
    <source>
        <dbReference type="PIRNR" id="PIRNR006171"/>
    </source>
</evidence>
<comment type="caution">
    <text evidence="12">The sequence shown here is derived from an EMBL/GenBank/DDBJ whole genome shotgun (WGS) entry which is preliminary data.</text>
</comment>
<dbReference type="GO" id="GO:0005737">
    <property type="term" value="C:cytoplasm"/>
    <property type="evidence" value="ECO:0007669"/>
    <property type="project" value="UniProtKB-SubCell"/>
</dbReference>
<keyword evidence="5 9" id="KW-0805">Transcription regulation</keyword>
<dbReference type="Gene3D" id="3.40.50.2300">
    <property type="match status" value="1"/>
</dbReference>
<dbReference type="PANTHER" id="PTHR45526:SF1">
    <property type="entry name" value="TRANSCRIPTIONAL REGULATORY PROTEIN DCUR-RELATED"/>
    <property type="match status" value="1"/>
</dbReference>
<keyword evidence="6 9" id="KW-0238">DNA-binding</keyword>
<dbReference type="Pfam" id="PF00072">
    <property type="entry name" value="Response_reg"/>
    <property type="match status" value="1"/>
</dbReference>
<evidence type="ECO:0000313" key="13">
    <source>
        <dbReference type="Proteomes" id="UP000281112"/>
    </source>
</evidence>
<evidence type="ECO:0000256" key="8">
    <source>
        <dbReference type="ARBA" id="ARBA00023163"/>
    </source>
</evidence>
<evidence type="ECO:0000256" key="6">
    <source>
        <dbReference type="ARBA" id="ARBA00023125"/>
    </source>
</evidence>
<dbReference type="InterPro" id="IPR001789">
    <property type="entry name" value="Sig_transdc_resp-reg_receiver"/>
</dbReference>
<evidence type="ECO:0000256" key="1">
    <source>
        <dbReference type="ARBA" id="ARBA00004496"/>
    </source>
</evidence>
<evidence type="ECO:0000256" key="5">
    <source>
        <dbReference type="ARBA" id="ARBA00023015"/>
    </source>
</evidence>
<dbReference type="PANTHER" id="PTHR45526">
    <property type="entry name" value="TRANSCRIPTIONAL REGULATORY PROTEIN DPIA"/>
    <property type="match status" value="1"/>
</dbReference>
<protein>
    <recommendedName>
        <fullName evidence="9">Transcriptional regulatory protein</fullName>
    </recommendedName>
</protein>
<evidence type="ECO:0000256" key="10">
    <source>
        <dbReference type="PROSITE-ProRule" id="PRU00169"/>
    </source>
</evidence>
<gene>
    <name evidence="12" type="ORF">EES38_07570</name>
</gene>
<keyword evidence="4 9" id="KW-0902">Two-component regulatory system</keyword>
<name>A0A3N9TJH5_9VIBR</name>
<evidence type="ECO:0000259" key="11">
    <source>
        <dbReference type="PROSITE" id="PS50110"/>
    </source>
</evidence>
<dbReference type="SMART" id="SM00448">
    <property type="entry name" value="REC"/>
    <property type="match status" value="1"/>
</dbReference>
<keyword evidence="2 9" id="KW-0963">Cytoplasm</keyword>
<comment type="subcellular location">
    <subcellularLocation>
        <location evidence="1 9">Cytoplasm</location>
    </subcellularLocation>
</comment>
<dbReference type="AlphaFoldDB" id="A0A3N9TJH5"/>
<organism evidence="12 13">
    <name type="scientific">Vibrio viridaestus</name>
    <dbReference type="NCBI Taxonomy" id="2487322"/>
    <lineage>
        <taxon>Bacteria</taxon>
        <taxon>Pseudomonadati</taxon>
        <taxon>Pseudomonadota</taxon>
        <taxon>Gammaproteobacteria</taxon>
        <taxon>Vibrionales</taxon>
        <taxon>Vibrionaceae</taxon>
        <taxon>Vibrio</taxon>
    </lineage>
</organism>
<dbReference type="PROSITE" id="PS50110">
    <property type="entry name" value="RESPONSE_REGULATORY"/>
    <property type="match status" value="1"/>
</dbReference>
<keyword evidence="7 9" id="KW-0010">Activator</keyword>
<feature type="domain" description="Response regulatory" evidence="11">
    <location>
        <begin position="1"/>
        <end position="115"/>
    </location>
</feature>
<dbReference type="Proteomes" id="UP000281112">
    <property type="component" value="Unassembled WGS sequence"/>
</dbReference>
<dbReference type="Pfam" id="PF20714">
    <property type="entry name" value="HTH_64"/>
    <property type="match status" value="1"/>
</dbReference>
<sequence length="219" mass="24938">MILEDDVRASYTLESTVNHHGKFQVVAVSETCAEAIEQFKLYTPDLVFVDITLPDGNGLNVIKKLRELSDSCHFIMTTAVRETTVVEKAVQLGVIDYLVKPIRMSRVNQALDDYLKSIETFRNNATVDQAGIDSLLGKNPTTQTRRTPKGIDTATLERLRDRINELRLTEFSAEEVGQIMDFSRITARRYLEYLESEGTLKLELDYNTGGRPRRVYKML</sequence>
<proteinExistence type="predicted"/>
<dbReference type="GO" id="GO:0003677">
    <property type="term" value="F:DNA binding"/>
    <property type="evidence" value="ECO:0007669"/>
    <property type="project" value="UniProtKB-KW"/>
</dbReference>
<evidence type="ECO:0000313" key="12">
    <source>
        <dbReference type="EMBL" id="RQW64469.1"/>
    </source>
</evidence>